<evidence type="ECO:0000256" key="4">
    <source>
        <dbReference type="ARBA" id="ARBA00023027"/>
    </source>
</evidence>
<dbReference type="InterPro" id="IPR006367">
    <property type="entry name" value="Sirohaem_synthase_N"/>
</dbReference>
<keyword evidence="5" id="KW-0627">Porphyrin biosynthesis</keyword>
<evidence type="ECO:0000256" key="5">
    <source>
        <dbReference type="ARBA" id="ARBA00023244"/>
    </source>
</evidence>
<evidence type="ECO:0000256" key="6">
    <source>
        <dbReference type="ARBA" id="ARBA00047561"/>
    </source>
</evidence>
<dbReference type="InterPro" id="IPR028161">
    <property type="entry name" value="Met8-like"/>
</dbReference>
<dbReference type="Gene3D" id="1.10.8.610">
    <property type="entry name" value="SirC, precorrin-2 dehydrogenase, C-terminal helical domain-like"/>
    <property type="match status" value="1"/>
</dbReference>
<protein>
    <recommendedName>
        <fullName evidence="2">precorrin-2 dehydrogenase</fullName>
        <ecNumber evidence="2">1.3.1.76</ecNumber>
    </recommendedName>
</protein>
<dbReference type="NCBIfam" id="TIGR01470">
    <property type="entry name" value="cysG_Nterm"/>
    <property type="match status" value="1"/>
</dbReference>
<feature type="domain" description="Siroheme synthase central" evidence="8">
    <location>
        <begin position="119"/>
        <end position="145"/>
    </location>
</feature>
<evidence type="ECO:0000313" key="10">
    <source>
        <dbReference type="Proteomes" id="UP000178086"/>
    </source>
</evidence>
<evidence type="ECO:0000256" key="2">
    <source>
        <dbReference type="ARBA" id="ARBA00012400"/>
    </source>
</evidence>
<dbReference type="Gene3D" id="3.40.50.720">
    <property type="entry name" value="NAD(P)-binding Rossmann-like Domain"/>
    <property type="match status" value="1"/>
</dbReference>
<sequence>MAFYPLYVDLEGRKCVVVGGGEVAERKVASLLECGADVEVISPDSTPGLEELAREGRLRLMRREYSRGDLGGATLAIVATDDNAVNTEVYREATDNQIPVNVVDVPELCSFIVPSTIRRGDLVISISTSGSCPALAKHIREELEETFGDEYGDFCDILKSFRARVIDQYDDPRERKRALGRLIESDALDLIRAQDDSELEERVKSCM</sequence>
<dbReference type="AlphaFoldDB" id="A0A1F2UQV8"/>
<evidence type="ECO:0000259" key="8">
    <source>
        <dbReference type="Pfam" id="PF14824"/>
    </source>
</evidence>
<comment type="caution">
    <text evidence="9">The sequence shown here is derived from an EMBL/GenBank/DDBJ whole genome shotgun (WGS) entry which is preliminary data.</text>
</comment>
<dbReference type="GO" id="GO:0043115">
    <property type="term" value="F:precorrin-2 dehydrogenase activity"/>
    <property type="evidence" value="ECO:0007669"/>
    <property type="project" value="UniProtKB-EC"/>
</dbReference>
<keyword evidence="4" id="KW-0520">NAD</keyword>
<comment type="pathway">
    <text evidence="1">Porphyrin-containing compound metabolism; siroheme biosynthesis; sirohydrochlorin from precorrin-2: step 1/1.</text>
</comment>
<dbReference type="PANTHER" id="PTHR35330">
    <property type="entry name" value="SIROHEME BIOSYNTHESIS PROTEIN MET8"/>
    <property type="match status" value="1"/>
</dbReference>
<name>A0A1F2UQV8_9ACTN</name>
<dbReference type="Proteomes" id="UP000178086">
    <property type="component" value="Unassembled WGS sequence"/>
</dbReference>
<dbReference type="Pfam" id="PF10414">
    <property type="entry name" value="CysG_dimeriser"/>
    <property type="match status" value="1"/>
</dbReference>
<dbReference type="GO" id="GO:0019354">
    <property type="term" value="P:siroheme biosynthetic process"/>
    <property type="evidence" value="ECO:0007669"/>
    <property type="project" value="UniProtKB-UniPathway"/>
</dbReference>
<organism evidence="9 10">
    <name type="scientific">Candidatus Aquicultor primus</name>
    <dbReference type="NCBI Taxonomy" id="1797195"/>
    <lineage>
        <taxon>Bacteria</taxon>
        <taxon>Bacillati</taxon>
        <taxon>Actinomycetota</taxon>
        <taxon>Candidatus Aquicultoria</taxon>
        <taxon>Candidatus Aquicultorales</taxon>
        <taxon>Candidatus Aquicultoraceae</taxon>
        <taxon>Candidatus Aquicultor</taxon>
    </lineage>
</organism>
<evidence type="ECO:0000256" key="3">
    <source>
        <dbReference type="ARBA" id="ARBA00023002"/>
    </source>
</evidence>
<accession>A0A1F2UQV8</accession>
<dbReference type="SUPFAM" id="SSF75615">
    <property type="entry name" value="Siroheme synthase middle domains-like"/>
    <property type="match status" value="1"/>
</dbReference>
<dbReference type="GO" id="GO:0004325">
    <property type="term" value="F:ferrochelatase activity"/>
    <property type="evidence" value="ECO:0007669"/>
    <property type="project" value="InterPro"/>
</dbReference>
<dbReference type="EMBL" id="MELI01000017">
    <property type="protein sequence ID" value="OFW35339.1"/>
    <property type="molecule type" value="Genomic_DNA"/>
</dbReference>
<dbReference type="InterPro" id="IPR042518">
    <property type="entry name" value="SirC_C"/>
</dbReference>
<dbReference type="InterPro" id="IPR028281">
    <property type="entry name" value="Sirohaem_synthase_central"/>
</dbReference>
<evidence type="ECO:0000313" key="9">
    <source>
        <dbReference type="EMBL" id="OFW35339.1"/>
    </source>
</evidence>
<dbReference type="InterPro" id="IPR019478">
    <property type="entry name" value="Sirohaem_synthase_dimer_dom"/>
</dbReference>
<reference evidence="9 10" key="1">
    <citation type="journal article" date="2016" name="Nat. Commun.">
        <title>Thousands of microbial genomes shed light on interconnected biogeochemical processes in an aquifer system.</title>
        <authorList>
            <person name="Anantharaman K."/>
            <person name="Brown C.T."/>
            <person name="Hug L.A."/>
            <person name="Sharon I."/>
            <person name="Castelle C.J."/>
            <person name="Probst A.J."/>
            <person name="Thomas B.C."/>
            <person name="Singh A."/>
            <person name="Wilkins M.J."/>
            <person name="Karaoz U."/>
            <person name="Brodie E.L."/>
            <person name="Williams K.H."/>
            <person name="Hubbard S.S."/>
            <person name="Banfield J.F."/>
        </authorList>
    </citation>
    <scope>NUCLEOTIDE SEQUENCE [LARGE SCALE GENOMIC DNA]</scope>
</reference>
<evidence type="ECO:0000259" key="7">
    <source>
        <dbReference type="Pfam" id="PF10414"/>
    </source>
</evidence>
<dbReference type="Pfam" id="PF13241">
    <property type="entry name" value="NAD_binding_7"/>
    <property type="match status" value="1"/>
</dbReference>
<feature type="domain" description="Sirohaem synthase dimerisation" evidence="7">
    <location>
        <begin position="151"/>
        <end position="203"/>
    </location>
</feature>
<gene>
    <name evidence="9" type="ORF">A2074_04060</name>
</gene>
<proteinExistence type="predicted"/>
<dbReference type="InterPro" id="IPR036291">
    <property type="entry name" value="NAD(P)-bd_dom_sf"/>
</dbReference>
<evidence type="ECO:0000256" key="1">
    <source>
        <dbReference type="ARBA" id="ARBA00005010"/>
    </source>
</evidence>
<dbReference type="EC" id="1.3.1.76" evidence="2"/>
<dbReference type="UniPathway" id="UPA00262">
    <property type="reaction ID" value="UER00222"/>
</dbReference>
<comment type="catalytic activity">
    <reaction evidence="6">
        <text>precorrin-2 + NAD(+) = sirohydrochlorin + NADH + 2 H(+)</text>
        <dbReference type="Rhea" id="RHEA:15613"/>
        <dbReference type="ChEBI" id="CHEBI:15378"/>
        <dbReference type="ChEBI" id="CHEBI:57540"/>
        <dbReference type="ChEBI" id="CHEBI:57945"/>
        <dbReference type="ChEBI" id="CHEBI:58351"/>
        <dbReference type="ChEBI" id="CHEBI:58827"/>
        <dbReference type="EC" id="1.3.1.76"/>
    </reaction>
</comment>
<dbReference type="PANTHER" id="PTHR35330:SF1">
    <property type="entry name" value="SIROHEME BIOSYNTHESIS PROTEIN MET8"/>
    <property type="match status" value="1"/>
</dbReference>
<keyword evidence="3" id="KW-0560">Oxidoreductase</keyword>
<dbReference type="SUPFAM" id="SSF51735">
    <property type="entry name" value="NAD(P)-binding Rossmann-fold domains"/>
    <property type="match status" value="1"/>
</dbReference>
<dbReference type="Pfam" id="PF14824">
    <property type="entry name" value="Sirohm_synth_M"/>
    <property type="match status" value="1"/>
</dbReference>